<feature type="signal peptide" evidence="6">
    <location>
        <begin position="1"/>
        <end position="19"/>
    </location>
</feature>
<evidence type="ECO:0000313" key="8">
    <source>
        <dbReference type="EMBL" id="CAH2036432.1"/>
    </source>
</evidence>
<keyword evidence="4" id="KW-1133">Transmembrane helix</keyword>
<reference evidence="8 9" key="1">
    <citation type="submission" date="2022-03" db="EMBL/GenBank/DDBJ databases">
        <authorList>
            <person name="Nunn A."/>
            <person name="Chopra R."/>
            <person name="Nunn A."/>
            <person name="Contreras Garrido A."/>
        </authorList>
    </citation>
    <scope>NUCLEOTIDE SEQUENCE [LARGE SCALE GENOMIC DNA]</scope>
</reference>
<gene>
    <name evidence="8" type="ORF">TAV2_LOCUS2996</name>
</gene>
<evidence type="ECO:0000256" key="6">
    <source>
        <dbReference type="SAM" id="SignalP"/>
    </source>
</evidence>
<dbReference type="Proteomes" id="UP000836841">
    <property type="component" value="Chromosome 1"/>
</dbReference>
<feature type="chain" id="PRO_5043829759" description="Malectin-like domain-containing protein" evidence="6">
    <location>
        <begin position="20"/>
        <end position="199"/>
    </location>
</feature>
<keyword evidence="2" id="KW-0812">Transmembrane</keyword>
<evidence type="ECO:0000256" key="5">
    <source>
        <dbReference type="ARBA" id="ARBA00023136"/>
    </source>
</evidence>
<evidence type="ECO:0000256" key="2">
    <source>
        <dbReference type="ARBA" id="ARBA00022692"/>
    </source>
</evidence>
<dbReference type="EMBL" id="OU466857">
    <property type="protein sequence ID" value="CAH2036432.1"/>
    <property type="molecule type" value="Genomic_DNA"/>
</dbReference>
<evidence type="ECO:0000313" key="9">
    <source>
        <dbReference type="Proteomes" id="UP000836841"/>
    </source>
</evidence>
<name>A0AAU9RAH2_THLAR</name>
<dbReference type="GO" id="GO:0016020">
    <property type="term" value="C:membrane"/>
    <property type="evidence" value="ECO:0007669"/>
    <property type="project" value="UniProtKB-SubCell"/>
</dbReference>
<dbReference type="InterPro" id="IPR024788">
    <property type="entry name" value="Malectin-like_Carb-bd_dom"/>
</dbReference>
<keyword evidence="5" id="KW-0472">Membrane</keyword>
<dbReference type="AlphaFoldDB" id="A0AAU9RAH2"/>
<dbReference type="Pfam" id="PF12819">
    <property type="entry name" value="Malectin_like"/>
    <property type="match status" value="1"/>
</dbReference>
<proteinExistence type="predicted"/>
<protein>
    <recommendedName>
        <fullName evidence="7">Malectin-like domain-containing protein</fullName>
    </recommendedName>
</protein>
<evidence type="ECO:0000256" key="3">
    <source>
        <dbReference type="ARBA" id="ARBA00022729"/>
    </source>
</evidence>
<sequence>MERHCFIATFVLIFHLLQAQDQTGFINVDCGLPSRESPYNAVPTGLAYTSDASLVSSGKTGRIAKELEPDYSKPILTLRYFPDGVRNCYTLNVTRDTNYLIKASFVYGNYDGLNVDPNFDLYLGPNLWTTMNANDTIEEIIHVTKSDSLQVCLVKTGISIPFINVLTLRPMKKTMYVTQSGSLKFLFRRYLSNSDLNIG</sequence>
<evidence type="ECO:0000259" key="7">
    <source>
        <dbReference type="Pfam" id="PF12819"/>
    </source>
</evidence>
<feature type="domain" description="Malectin-like" evidence="7">
    <location>
        <begin position="28"/>
        <end position="195"/>
    </location>
</feature>
<dbReference type="PANTHER" id="PTHR45631">
    <property type="entry name" value="OS07G0107800 PROTEIN-RELATED"/>
    <property type="match status" value="1"/>
</dbReference>
<accession>A0AAU9RAH2</accession>
<evidence type="ECO:0000256" key="1">
    <source>
        <dbReference type="ARBA" id="ARBA00004167"/>
    </source>
</evidence>
<keyword evidence="9" id="KW-1185">Reference proteome</keyword>
<comment type="subcellular location">
    <subcellularLocation>
        <location evidence="1">Membrane</location>
        <topology evidence="1">Single-pass membrane protein</topology>
    </subcellularLocation>
</comment>
<keyword evidence="3 6" id="KW-0732">Signal</keyword>
<evidence type="ECO:0000256" key="4">
    <source>
        <dbReference type="ARBA" id="ARBA00022989"/>
    </source>
</evidence>
<organism evidence="8 9">
    <name type="scientific">Thlaspi arvense</name>
    <name type="common">Field penny-cress</name>
    <dbReference type="NCBI Taxonomy" id="13288"/>
    <lineage>
        <taxon>Eukaryota</taxon>
        <taxon>Viridiplantae</taxon>
        <taxon>Streptophyta</taxon>
        <taxon>Embryophyta</taxon>
        <taxon>Tracheophyta</taxon>
        <taxon>Spermatophyta</taxon>
        <taxon>Magnoliopsida</taxon>
        <taxon>eudicotyledons</taxon>
        <taxon>Gunneridae</taxon>
        <taxon>Pentapetalae</taxon>
        <taxon>rosids</taxon>
        <taxon>malvids</taxon>
        <taxon>Brassicales</taxon>
        <taxon>Brassicaceae</taxon>
        <taxon>Thlaspideae</taxon>
        <taxon>Thlaspi</taxon>
    </lineage>
</organism>
<dbReference type="PANTHER" id="PTHR45631:SF94">
    <property type="entry name" value="PROTEIN KINASE DOMAIN-CONTAINING PROTEIN"/>
    <property type="match status" value="1"/>
</dbReference>